<dbReference type="AlphaFoldDB" id="A0A382YX74"/>
<reference evidence="1" key="1">
    <citation type="submission" date="2018-05" db="EMBL/GenBank/DDBJ databases">
        <authorList>
            <person name="Lanie J.A."/>
            <person name="Ng W.-L."/>
            <person name="Kazmierczak K.M."/>
            <person name="Andrzejewski T.M."/>
            <person name="Davidsen T.M."/>
            <person name="Wayne K.J."/>
            <person name="Tettelin H."/>
            <person name="Glass J.I."/>
            <person name="Rusch D."/>
            <person name="Podicherti R."/>
            <person name="Tsui H.-C.T."/>
            <person name="Winkler M.E."/>
        </authorList>
    </citation>
    <scope>NUCLEOTIDE SEQUENCE</scope>
</reference>
<evidence type="ECO:0008006" key="2">
    <source>
        <dbReference type="Google" id="ProtNLM"/>
    </source>
</evidence>
<feature type="non-terminal residue" evidence="1">
    <location>
        <position position="184"/>
    </location>
</feature>
<accession>A0A382YX74</accession>
<organism evidence="1">
    <name type="scientific">marine metagenome</name>
    <dbReference type="NCBI Taxonomy" id="408172"/>
    <lineage>
        <taxon>unclassified sequences</taxon>
        <taxon>metagenomes</taxon>
        <taxon>ecological metagenomes</taxon>
    </lineage>
</organism>
<gene>
    <name evidence="1" type="ORF">METZ01_LOCUS440647</name>
</gene>
<sequence length="184" mass="21509">MELLPFGKLSPYKTRTLVPVDLALDDWKVIEPFFDELQKRIAACQSVADLEAWVLEVSELSAILDEEGSRRYIAMTCHTSNNEAKKGYLDFVENIEPGMKERFFRLSKLFVNHPCRNDLPRERYEVLDRDWASYVELFREENVPLETDETKLGQQYQEMMGALTVEFQGEEKTLVQMGIYLQEN</sequence>
<dbReference type="SUPFAM" id="SSF55486">
    <property type="entry name" value="Metalloproteases ('zincins'), catalytic domain"/>
    <property type="match status" value="1"/>
</dbReference>
<dbReference type="Gene3D" id="1.10.1370.30">
    <property type="match status" value="1"/>
</dbReference>
<protein>
    <recommendedName>
        <fullName evidence="2">M3 family oligoendopeptidase</fullName>
    </recommendedName>
</protein>
<proteinExistence type="predicted"/>
<dbReference type="EMBL" id="UINC01179221">
    <property type="protein sequence ID" value="SVD87793.1"/>
    <property type="molecule type" value="Genomic_DNA"/>
</dbReference>
<name>A0A382YX74_9ZZZZ</name>
<evidence type="ECO:0000313" key="1">
    <source>
        <dbReference type="EMBL" id="SVD87793.1"/>
    </source>
</evidence>